<reference evidence="2" key="1">
    <citation type="submission" date="2021-01" db="EMBL/GenBank/DDBJ databases">
        <authorList>
            <person name="Corre E."/>
            <person name="Pelletier E."/>
            <person name="Niang G."/>
            <person name="Scheremetjew M."/>
            <person name="Finn R."/>
            <person name="Kale V."/>
            <person name="Holt S."/>
            <person name="Cochrane G."/>
            <person name="Meng A."/>
            <person name="Brown T."/>
            <person name="Cohen L."/>
        </authorList>
    </citation>
    <scope>NUCLEOTIDE SEQUENCE</scope>
    <source>
        <strain evidence="2">CCMP3303</strain>
    </source>
</reference>
<accession>A0A7S0FU16</accession>
<feature type="transmembrane region" description="Helical" evidence="1">
    <location>
        <begin position="146"/>
        <end position="165"/>
    </location>
</feature>
<keyword evidence="1" id="KW-0472">Membrane</keyword>
<feature type="transmembrane region" description="Helical" evidence="1">
    <location>
        <begin position="108"/>
        <end position="126"/>
    </location>
</feature>
<protein>
    <submittedName>
        <fullName evidence="2">Uncharacterized protein</fullName>
    </submittedName>
</protein>
<feature type="transmembrane region" description="Helical" evidence="1">
    <location>
        <begin position="75"/>
        <end position="96"/>
    </location>
</feature>
<evidence type="ECO:0000313" key="2">
    <source>
        <dbReference type="EMBL" id="CAD8380592.1"/>
    </source>
</evidence>
<dbReference type="AlphaFoldDB" id="A0A7S0FU16"/>
<keyword evidence="1" id="KW-1133">Transmembrane helix</keyword>
<sequence length="202" mass="21822">MACGQRCSLCSRFFLFLFLGGGIALSIMCIWSCSFLDSGVLGASQSGVGLYRYVDDTGTCVVYSDDFPFTNSDQTARVCGLIAPIIAAGAGLLGLIQLFCCNLCCDRCFISCFFTSAQIAQALTFFMFNGTFCTVGFGCSLSLGSYYSIGAWGSYFLASVILCFSPKPDPLCCKKKDEEMQQEYTSPVIEPDEDGLHRAVAE</sequence>
<gene>
    <name evidence="2" type="ORF">MPOL1434_LOCUS11108</name>
</gene>
<name>A0A7S0FU16_9STRA</name>
<feature type="transmembrane region" description="Helical" evidence="1">
    <location>
        <begin position="12"/>
        <end position="33"/>
    </location>
</feature>
<proteinExistence type="predicted"/>
<organism evidence="2">
    <name type="scientific">Minutocellus polymorphus</name>
    <dbReference type="NCBI Taxonomy" id="265543"/>
    <lineage>
        <taxon>Eukaryota</taxon>
        <taxon>Sar</taxon>
        <taxon>Stramenopiles</taxon>
        <taxon>Ochrophyta</taxon>
        <taxon>Bacillariophyta</taxon>
        <taxon>Mediophyceae</taxon>
        <taxon>Cymatosirophycidae</taxon>
        <taxon>Cymatosirales</taxon>
        <taxon>Cymatosiraceae</taxon>
        <taxon>Minutocellus</taxon>
    </lineage>
</organism>
<dbReference type="EMBL" id="HBEJ01019069">
    <property type="protein sequence ID" value="CAD8380592.1"/>
    <property type="molecule type" value="Transcribed_RNA"/>
</dbReference>
<evidence type="ECO:0000256" key="1">
    <source>
        <dbReference type="SAM" id="Phobius"/>
    </source>
</evidence>
<keyword evidence="1" id="KW-0812">Transmembrane</keyword>